<organism evidence="2 3">
    <name type="scientific">Streptomyces noursei</name>
    <name type="common">Streptomyces albulus</name>
    <dbReference type="NCBI Taxonomy" id="1971"/>
    <lineage>
        <taxon>Bacteria</taxon>
        <taxon>Bacillati</taxon>
        <taxon>Actinomycetota</taxon>
        <taxon>Actinomycetes</taxon>
        <taxon>Kitasatosporales</taxon>
        <taxon>Streptomycetaceae</taxon>
        <taxon>Streptomyces</taxon>
    </lineage>
</organism>
<dbReference type="Proteomes" id="UP000288351">
    <property type="component" value="Unassembled WGS sequence"/>
</dbReference>
<dbReference type="EMBL" id="BHXC01000006">
    <property type="protein sequence ID" value="GCB88814.1"/>
    <property type="molecule type" value="Genomic_DNA"/>
</dbReference>
<accession>A0A401QTU8</accession>
<gene>
    <name evidence="2" type="ORF">SALB_01487</name>
</gene>
<keyword evidence="1" id="KW-1133">Transmembrane helix</keyword>
<dbReference type="Pfam" id="PF20139">
    <property type="entry name" value="DUF6529"/>
    <property type="match status" value="1"/>
</dbReference>
<proteinExistence type="predicted"/>
<keyword evidence="1" id="KW-0472">Membrane</keyword>
<dbReference type="RefSeq" id="WP_016579261.1">
    <property type="nucleotide sequence ID" value="NZ_BHXC01000006.1"/>
</dbReference>
<feature type="transmembrane region" description="Helical" evidence="1">
    <location>
        <begin position="97"/>
        <end position="121"/>
    </location>
</feature>
<evidence type="ECO:0000313" key="2">
    <source>
        <dbReference type="EMBL" id="GCB88814.1"/>
    </source>
</evidence>
<evidence type="ECO:0008006" key="4">
    <source>
        <dbReference type="Google" id="ProtNLM"/>
    </source>
</evidence>
<feature type="transmembrane region" description="Helical" evidence="1">
    <location>
        <begin position="12"/>
        <end position="33"/>
    </location>
</feature>
<reference evidence="2 3" key="1">
    <citation type="journal article" date="2019" name="Microbiol. Resour. Announc.">
        <title>Draft Genome Sequence of the Most Traditional epsilon-Poly-l-Lysine Producer, Streptomyces albulus NBRC14147.</title>
        <authorList>
            <person name="Yamanaka K."/>
            <person name="Hamano Y."/>
        </authorList>
    </citation>
    <scope>NUCLEOTIDE SEQUENCE [LARGE SCALE GENOMIC DNA]</scope>
    <source>
        <strain evidence="2 3">NBRC 14147</strain>
    </source>
</reference>
<evidence type="ECO:0000256" key="1">
    <source>
        <dbReference type="SAM" id="Phobius"/>
    </source>
</evidence>
<dbReference type="AlphaFoldDB" id="A0A401QTU8"/>
<evidence type="ECO:0000313" key="3">
    <source>
        <dbReference type="Proteomes" id="UP000288351"/>
    </source>
</evidence>
<comment type="caution">
    <text evidence="2">The sequence shown here is derived from an EMBL/GenBank/DDBJ whole genome shotgun (WGS) entry which is preliminary data.</text>
</comment>
<feature type="transmembrane region" description="Helical" evidence="1">
    <location>
        <begin position="159"/>
        <end position="180"/>
    </location>
</feature>
<feature type="transmembrane region" description="Helical" evidence="1">
    <location>
        <begin position="127"/>
        <end position="147"/>
    </location>
</feature>
<feature type="transmembrane region" description="Helical" evidence="1">
    <location>
        <begin position="53"/>
        <end position="76"/>
    </location>
</feature>
<dbReference type="InterPro" id="IPR045382">
    <property type="entry name" value="DUF6529"/>
</dbReference>
<sequence>MPRLTVRAEPRQFLGVLWLLLPLAVTAALLWFGLVHTPEPRRSLFGMHGPAVILLKTQLGSALLGLVLIQLLLALWMYGRLPGLRAAPHPVGTVHRLIGVFTFLFSIPIAQQCIIAYGVSLTGPRQALHSLAGCFLYGAFVAKVVVVRHRRWPGWALPLAGGTLVTVIVLAWYSAAFWYLNGFHAPGL</sequence>
<keyword evidence="1" id="KW-0812">Transmembrane</keyword>
<protein>
    <recommendedName>
        <fullName evidence="4">Ferric oxidoreductase domain-containing protein</fullName>
    </recommendedName>
</protein>
<name>A0A401QTU8_STRNR</name>